<proteinExistence type="predicted"/>
<name>A0A0A9GFJ4_ARUDO</name>
<reference evidence="1" key="2">
    <citation type="journal article" date="2015" name="Data Brief">
        <title>Shoot transcriptome of the giant reed, Arundo donax.</title>
        <authorList>
            <person name="Barrero R.A."/>
            <person name="Guerrero F.D."/>
            <person name="Moolhuijzen P."/>
            <person name="Goolsby J.A."/>
            <person name="Tidwell J."/>
            <person name="Bellgard S.E."/>
            <person name="Bellgard M.I."/>
        </authorList>
    </citation>
    <scope>NUCLEOTIDE SEQUENCE</scope>
    <source>
        <tissue evidence="1">Shoot tissue taken approximately 20 cm above the soil surface</tissue>
    </source>
</reference>
<accession>A0A0A9GFJ4</accession>
<evidence type="ECO:0000313" key="1">
    <source>
        <dbReference type="EMBL" id="JAE23247.1"/>
    </source>
</evidence>
<protein>
    <submittedName>
        <fullName evidence="1">Uncharacterized protein</fullName>
    </submittedName>
</protein>
<reference evidence="1" key="1">
    <citation type="submission" date="2014-09" db="EMBL/GenBank/DDBJ databases">
        <authorList>
            <person name="Magalhaes I.L.F."/>
            <person name="Oliveira U."/>
            <person name="Santos F.R."/>
            <person name="Vidigal T.H.D.A."/>
            <person name="Brescovit A.D."/>
            <person name="Santos A.J."/>
        </authorList>
    </citation>
    <scope>NUCLEOTIDE SEQUENCE</scope>
    <source>
        <tissue evidence="1">Shoot tissue taken approximately 20 cm above the soil surface</tissue>
    </source>
</reference>
<dbReference type="EMBL" id="GBRH01174649">
    <property type="protein sequence ID" value="JAE23247.1"/>
    <property type="molecule type" value="Transcribed_RNA"/>
</dbReference>
<organism evidence="1">
    <name type="scientific">Arundo donax</name>
    <name type="common">Giant reed</name>
    <name type="synonym">Donax arundinaceus</name>
    <dbReference type="NCBI Taxonomy" id="35708"/>
    <lineage>
        <taxon>Eukaryota</taxon>
        <taxon>Viridiplantae</taxon>
        <taxon>Streptophyta</taxon>
        <taxon>Embryophyta</taxon>
        <taxon>Tracheophyta</taxon>
        <taxon>Spermatophyta</taxon>
        <taxon>Magnoliopsida</taxon>
        <taxon>Liliopsida</taxon>
        <taxon>Poales</taxon>
        <taxon>Poaceae</taxon>
        <taxon>PACMAD clade</taxon>
        <taxon>Arundinoideae</taxon>
        <taxon>Arundineae</taxon>
        <taxon>Arundo</taxon>
    </lineage>
</organism>
<sequence>MDCTFFIEGKHEQSHATLGKKPSVCSTALYVLVFVNICSLSAHANCSSKACTLIIVQCCMIGLLESAPKLCLVI</sequence>
<dbReference type="AlphaFoldDB" id="A0A0A9GFJ4"/>